<gene>
    <name evidence="3" type="ORF">DMH04_21765</name>
</gene>
<feature type="domain" description="Methyltransferase putative zinc binding" evidence="1">
    <location>
        <begin position="6"/>
        <end position="58"/>
    </location>
</feature>
<dbReference type="RefSeq" id="WP_037265588.1">
    <property type="nucleotide sequence ID" value="NZ_QHKI01000017.1"/>
</dbReference>
<accession>A0A428Z8J9</accession>
<keyword evidence="3" id="KW-0808">Transferase</keyword>
<dbReference type="Pfam" id="PF08421">
    <property type="entry name" value="Methyltransf_13"/>
    <property type="match status" value="1"/>
</dbReference>
<dbReference type="Proteomes" id="UP000287547">
    <property type="component" value="Unassembled WGS sequence"/>
</dbReference>
<dbReference type="OrthoDB" id="3637131at2"/>
<dbReference type="InterPro" id="IPR038576">
    <property type="entry name" value="Methyltransf_Zn-bd_dom_put_sf"/>
</dbReference>
<evidence type="ECO:0000313" key="3">
    <source>
        <dbReference type="EMBL" id="RSM84320.1"/>
    </source>
</evidence>
<dbReference type="SUPFAM" id="SSF53335">
    <property type="entry name" value="S-adenosyl-L-methionine-dependent methyltransferases"/>
    <property type="match status" value="1"/>
</dbReference>
<reference evidence="3 4" key="1">
    <citation type="submission" date="2018-05" db="EMBL/GenBank/DDBJ databases">
        <title>Evolution of GPA BGCs.</title>
        <authorList>
            <person name="Waglechner N."/>
            <person name="Wright G.D."/>
        </authorList>
    </citation>
    <scope>NUCLEOTIDE SEQUENCE [LARGE SCALE GENOMIC DNA]</scope>
    <source>
        <strain evidence="3 4">A82846</strain>
    </source>
</reference>
<dbReference type="InterPro" id="IPR013630">
    <property type="entry name" value="Methyltransf_Zn-bd_dom_put"/>
</dbReference>
<organism evidence="3 4">
    <name type="scientific">Kibdelosporangium aridum</name>
    <dbReference type="NCBI Taxonomy" id="2030"/>
    <lineage>
        <taxon>Bacteria</taxon>
        <taxon>Bacillati</taxon>
        <taxon>Actinomycetota</taxon>
        <taxon>Actinomycetes</taxon>
        <taxon>Pseudonocardiales</taxon>
        <taxon>Pseudonocardiaceae</taxon>
        <taxon>Kibdelosporangium</taxon>
    </lineage>
</organism>
<proteinExistence type="predicted"/>
<dbReference type="InterPro" id="IPR013691">
    <property type="entry name" value="MeTrfase_14"/>
</dbReference>
<feature type="domain" description="C-methyltransferase" evidence="2">
    <location>
        <begin position="211"/>
        <end position="359"/>
    </location>
</feature>
<dbReference type="AlphaFoldDB" id="A0A428Z8J9"/>
<dbReference type="EMBL" id="QHKI01000017">
    <property type="protein sequence ID" value="RSM84320.1"/>
    <property type="molecule type" value="Genomic_DNA"/>
</dbReference>
<evidence type="ECO:0000313" key="4">
    <source>
        <dbReference type="Proteomes" id="UP000287547"/>
    </source>
</evidence>
<dbReference type="Gene3D" id="3.40.50.720">
    <property type="entry name" value="NAD(P)-binding Rossmann-like Domain"/>
    <property type="match status" value="1"/>
</dbReference>
<comment type="caution">
    <text evidence="3">The sequence shown here is derived from an EMBL/GenBank/DDBJ whole genome shotgun (WGS) entry which is preliminary data.</text>
</comment>
<dbReference type="Pfam" id="PF08484">
    <property type="entry name" value="Methyltransf_14"/>
    <property type="match status" value="1"/>
</dbReference>
<dbReference type="GO" id="GO:0016740">
    <property type="term" value="F:transferase activity"/>
    <property type="evidence" value="ECO:0007669"/>
    <property type="project" value="UniProtKB-KW"/>
</dbReference>
<name>A0A428Z8J9_KIBAR</name>
<dbReference type="InterPro" id="IPR029063">
    <property type="entry name" value="SAM-dependent_MTases_sf"/>
</dbReference>
<dbReference type="Gene3D" id="3.40.50.150">
    <property type="entry name" value="Vaccinia Virus protein VP39"/>
    <property type="match status" value="1"/>
</dbReference>
<evidence type="ECO:0000259" key="1">
    <source>
        <dbReference type="Pfam" id="PF08421"/>
    </source>
</evidence>
<protein>
    <submittedName>
        <fullName evidence="3">Transferase</fullName>
    </submittedName>
</protein>
<dbReference type="Gene3D" id="6.20.50.110">
    <property type="entry name" value="Methyltransferase, zinc-binding domain"/>
    <property type="match status" value="1"/>
</dbReference>
<evidence type="ECO:0000259" key="2">
    <source>
        <dbReference type="Pfam" id="PF08484"/>
    </source>
</evidence>
<dbReference type="Pfam" id="PF13489">
    <property type="entry name" value="Methyltransf_23"/>
    <property type="match status" value="1"/>
</dbReference>
<sequence length="384" mass="41396">MLTPICRSCRARRGEVVLDLGRQPASDFFPPLADNGPDPVYPLRMWLCAECGLAQLAEDPTVPEEPRGVEPAALVAQAKDAIGRVMRSGLIKADAQVFEYGSPHGGSWLPMLAEHGLRAVEQPSDPADVVLDSFGMMHSADQHEALAERARRLTDGGILLLQYHSLATIIRNGQWNALRHGHYAYYSTAALTRMLSIAGLTPWTAWRFDLYGGTVLLAAGRGGQSDPEVRALMAEETGSGVDDPRIVRSLQETAENSINALRGWLQRQRGTGRQVFGYGAASRAVALLAAAGIDNTMLSGVADASQAKWGRRMPGTAIPVISPAELVRAKPDAVLLFVPDLLEEVRAALPALAGRWVVAEPVPTEDPQTRRIIPPARLAGDNRS</sequence>